<proteinExistence type="predicted"/>
<gene>
    <name evidence="3" type="ORF">HOP40_08570</name>
</gene>
<accession>A0A6M6JD19</accession>
<dbReference type="InterPro" id="IPR036188">
    <property type="entry name" value="FAD/NAD-bd_sf"/>
</dbReference>
<dbReference type="PANTHER" id="PTHR46865:SF2">
    <property type="entry name" value="MONOOXYGENASE"/>
    <property type="match status" value="1"/>
</dbReference>
<sequence>MVGVETGRPRSRRAPGASRKNGDDVTPRSILISGGSIAGPALAVWLEAAGWRTTVVERFAEQRDTGQNIDIRGAAREVVRRMGLEDAVKAATTGERGTEFVDARGRALASFPAGTSDGDGATAEVEILRGDLSRLLVERSRPGTEYVFGDQITGLEERADGVEVTFRDGPTRTVDVVVIAEGVTSRTRALVLPDADVRELGLYTAYLTIPRTPADTDLWRWYNAPGGRSVTLRPDNVGTIRAAVSFRSDVRGLADIGPEAQVRVLRRTFDDAGWETPRILDALDGGAPFYLDSLAQVRLPAWSRGRVAVVGDAAYCASPVSGMSTSLALVGAYVLAGELAAHDDHRAAFAAYEERMRPYVDDAQDLPPGVPWIAHPRTRPGVAALRTAIRVVGSRPARRVGQAVGAVAGLFSGSSSELVDLSGYPSIAASTAL</sequence>
<dbReference type="SUPFAM" id="SSF51905">
    <property type="entry name" value="FAD/NAD(P)-binding domain"/>
    <property type="match status" value="1"/>
</dbReference>
<feature type="region of interest" description="Disordered" evidence="1">
    <location>
        <begin position="1"/>
        <end position="28"/>
    </location>
</feature>
<feature type="domain" description="FAD-binding" evidence="2">
    <location>
        <begin position="30"/>
        <end position="360"/>
    </location>
</feature>
<dbReference type="PRINTS" id="PR00420">
    <property type="entry name" value="RNGMNOXGNASE"/>
</dbReference>
<dbReference type="Gene3D" id="3.50.50.60">
    <property type="entry name" value="FAD/NAD(P)-binding domain"/>
    <property type="match status" value="1"/>
</dbReference>
<dbReference type="Gene3D" id="3.30.9.10">
    <property type="entry name" value="D-Amino Acid Oxidase, subunit A, domain 2"/>
    <property type="match status" value="1"/>
</dbReference>
<name>A0A6M6JD19_9PSEU</name>
<protein>
    <submittedName>
        <fullName evidence="3">FAD-binding monooxygenase</fullName>
    </submittedName>
</protein>
<dbReference type="Proteomes" id="UP000505377">
    <property type="component" value="Chromosome"/>
</dbReference>
<dbReference type="EMBL" id="CP053564">
    <property type="protein sequence ID" value="QJY45848.1"/>
    <property type="molecule type" value="Genomic_DNA"/>
</dbReference>
<dbReference type="InterPro" id="IPR051704">
    <property type="entry name" value="FAD_aromatic-hydroxylase"/>
</dbReference>
<keyword evidence="3" id="KW-0503">Monooxygenase</keyword>
<evidence type="ECO:0000259" key="2">
    <source>
        <dbReference type="Pfam" id="PF01494"/>
    </source>
</evidence>
<evidence type="ECO:0000313" key="4">
    <source>
        <dbReference type="Proteomes" id="UP000505377"/>
    </source>
</evidence>
<keyword evidence="3" id="KW-0560">Oxidoreductase</keyword>
<evidence type="ECO:0000313" key="3">
    <source>
        <dbReference type="EMBL" id="QJY45848.1"/>
    </source>
</evidence>
<reference evidence="3 4" key="1">
    <citation type="submission" date="2020-05" db="EMBL/GenBank/DDBJ databases">
        <authorList>
            <person name="Mo P."/>
        </authorList>
    </citation>
    <scope>NUCLEOTIDE SEQUENCE [LARGE SCALE GENOMIC DNA]</scope>
    <source>
        <strain evidence="3 4">Gen01</strain>
    </source>
</reference>
<keyword evidence="4" id="KW-1185">Reference proteome</keyword>
<dbReference type="AlphaFoldDB" id="A0A6M6JD19"/>
<dbReference type="GO" id="GO:0071949">
    <property type="term" value="F:FAD binding"/>
    <property type="evidence" value="ECO:0007669"/>
    <property type="project" value="InterPro"/>
</dbReference>
<dbReference type="KEGG" id="pbro:HOP40_08570"/>
<evidence type="ECO:0000256" key="1">
    <source>
        <dbReference type="SAM" id="MobiDB-lite"/>
    </source>
</evidence>
<dbReference type="GO" id="GO:0004497">
    <property type="term" value="F:monooxygenase activity"/>
    <property type="evidence" value="ECO:0007669"/>
    <property type="project" value="UniProtKB-KW"/>
</dbReference>
<dbReference type="InterPro" id="IPR002938">
    <property type="entry name" value="FAD-bd"/>
</dbReference>
<dbReference type="Pfam" id="PF01494">
    <property type="entry name" value="FAD_binding_3"/>
    <property type="match status" value="1"/>
</dbReference>
<organism evidence="3 4">
    <name type="scientific">Pseudonocardia broussonetiae</name>
    <dbReference type="NCBI Taxonomy" id="2736640"/>
    <lineage>
        <taxon>Bacteria</taxon>
        <taxon>Bacillati</taxon>
        <taxon>Actinomycetota</taxon>
        <taxon>Actinomycetes</taxon>
        <taxon>Pseudonocardiales</taxon>
        <taxon>Pseudonocardiaceae</taxon>
        <taxon>Pseudonocardia</taxon>
    </lineage>
</organism>
<dbReference type="PANTHER" id="PTHR46865">
    <property type="entry name" value="OXIDOREDUCTASE-RELATED"/>
    <property type="match status" value="1"/>
</dbReference>